<organism evidence="2">
    <name type="scientific">Timema bartmani</name>
    <dbReference type="NCBI Taxonomy" id="61472"/>
    <lineage>
        <taxon>Eukaryota</taxon>
        <taxon>Metazoa</taxon>
        <taxon>Ecdysozoa</taxon>
        <taxon>Arthropoda</taxon>
        <taxon>Hexapoda</taxon>
        <taxon>Insecta</taxon>
        <taxon>Pterygota</taxon>
        <taxon>Neoptera</taxon>
        <taxon>Polyneoptera</taxon>
        <taxon>Phasmatodea</taxon>
        <taxon>Timematodea</taxon>
        <taxon>Timematoidea</taxon>
        <taxon>Timematidae</taxon>
        <taxon>Timema</taxon>
    </lineage>
</organism>
<gene>
    <name evidence="2" type="ORF">TBIB3V08_LOCUS8271</name>
</gene>
<name>A0A7R9F3B6_9NEOP</name>
<dbReference type="AlphaFoldDB" id="A0A7R9F3B6"/>
<reference evidence="2" key="1">
    <citation type="submission" date="2020-11" db="EMBL/GenBank/DDBJ databases">
        <authorList>
            <person name="Tran Van P."/>
        </authorList>
    </citation>
    <scope>NUCLEOTIDE SEQUENCE</scope>
</reference>
<accession>A0A7R9F3B6</accession>
<protein>
    <submittedName>
        <fullName evidence="2">Uncharacterized protein</fullName>
    </submittedName>
</protein>
<evidence type="ECO:0000313" key="2">
    <source>
        <dbReference type="EMBL" id="CAD7445928.1"/>
    </source>
</evidence>
<feature type="region of interest" description="Disordered" evidence="1">
    <location>
        <begin position="194"/>
        <end position="219"/>
    </location>
</feature>
<proteinExistence type="predicted"/>
<feature type="compositionally biased region" description="Basic and acidic residues" evidence="1">
    <location>
        <begin position="194"/>
        <end position="204"/>
    </location>
</feature>
<evidence type="ECO:0000256" key="1">
    <source>
        <dbReference type="SAM" id="MobiDB-lite"/>
    </source>
</evidence>
<sequence>MGPSQCPGGNPRWQMIVSKIKIATFSEASCPSHYSLSRNGSRIGVEIMDHGNIDMTSRDNVSNGISGKVYGSVVSNGVSKLSLVANNASYYPNFTGTASKMETGILMSASNRDATETKQLQLKYPNYEKYINNITEGTIQTDSINPPDIYLLKLSRTSHKMPTKIAQYSDDKNSGGSDRKSVLYSLKFPETSHKMADEKARYSDRDDDSSGGSGLNSLLYPLKLSRPSHKMADERAQYGNGVEKSSGGSDVNLVRRKRSFGLITLGALGVTALARKLFHHHHHHHDHHEYDLDHDHGHHDDHHHECHTTPILVLNSYLLLVSSPLQHKCDALHHVTTEAAYQEVTWTKRHARLISLTVDEEGTRIQGYIICSGSFSNPLAVTCELSVSTKEAMGLLYTYRITINAVSYNYSVTIQDIILY</sequence>
<dbReference type="EMBL" id="OD567612">
    <property type="protein sequence ID" value="CAD7445928.1"/>
    <property type="molecule type" value="Genomic_DNA"/>
</dbReference>